<sequence length="262" mass="28609">MAQKAAGGAGSRPVAFLPWVDKDQASATAGARPSRTDDEGWAVAAPEPATTGHDARGAAVVGPADAERIAELSAHITRQASTAEPDGQHAFPEDDAVEAPEEIDPEQVADRIVRGLSRKSLSVAEVEVRLYTEGVAERDALEIIERFTRFGYLDDLRMAEQLVVSLRERKKLGRSSIQQELRARKLDPDAIASALDALDGDDEYRTALELARKRLPSLRSLSDEVAERRLTGFLARRGYSGGLVQRVVRETVRGSRPSVRFR</sequence>
<comment type="similarity">
    <text evidence="2 5">Belongs to the RecX family.</text>
</comment>
<evidence type="ECO:0000256" key="4">
    <source>
        <dbReference type="ARBA" id="ARBA00022490"/>
    </source>
</evidence>
<feature type="region of interest" description="Disordered" evidence="6">
    <location>
        <begin position="1"/>
        <end position="40"/>
    </location>
</feature>
<evidence type="ECO:0000259" key="7">
    <source>
        <dbReference type="Pfam" id="PF02631"/>
    </source>
</evidence>
<feature type="domain" description="RecX third three-helical" evidence="8">
    <location>
        <begin position="201"/>
        <end position="248"/>
    </location>
</feature>
<dbReference type="GO" id="GO:0005737">
    <property type="term" value="C:cytoplasm"/>
    <property type="evidence" value="ECO:0007669"/>
    <property type="project" value="UniProtKB-SubCell"/>
</dbReference>
<name>A0AAD1AC91_9MICO</name>
<evidence type="ECO:0000313" key="10">
    <source>
        <dbReference type="Proteomes" id="UP000283946"/>
    </source>
</evidence>
<evidence type="ECO:0000256" key="3">
    <source>
        <dbReference type="ARBA" id="ARBA00018111"/>
    </source>
</evidence>
<comment type="function">
    <text evidence="5">Modulates RecA activity.</text>
</comment>
<dbReference type="Gene3D" id="1.10.10.10">
    <property type="entry name" value="Winged helix-like DNA-binding domain superfamily/Winged helix DNA-binding domain"/>
    <property type="match status" value="2"/>
</dbReference>
<protein>
    <recommendedName>
        <fullName evidence="3 5">Regulatory protein RecX</fullName>
    </recommendedName>
</protein>
<dbReference type="GO" id="GO:0006282">
    <property type="term" value="P:regulation of DNA repair"/>
    <property type="evidence" value="ECO:0007669"/>
    <property type="project" value="UniProtKB-UniRule"/>
</dbReference>
<evidence type="ECO:0000313" key="9">
    <source>
        <dbReference type="EMBL" id="AZZ54745.1"/>
    </source>
</evidence>
<dbReference type="EMBL" id="CP028130">
    <property type="protein sequence ID" value="AZZ54745.1"/>
    <property type="molecule type" value="Genomic_DNA"/>
</dbReference>
<evidence type="ECO:0000256" key="5">
    <source>
        <dbReference type="HAMAP-Rule" id="MF_01114"/>
    </source>
</evidence>
<accession>A0AAD1AC91</accession>
<keyword evidence="4 5" id="KW-0963">Cytoplasm</keyword>
<dbReference type="AlphaFoldDB" id="A0AAD1AC91"/>
<organism evidence="9 10">
    <name type="scientific">Rathayibacter iranicus</name>
    <dbReference type="NCBI Taxonomy" id="59737"/>
    <lineage>
        <taxon>Bacteria</taxon>
        <taxon>Bacillati</taxon>
        <taxon>Actinomycetota</taxon>
        <taxon>Actinomycetes</taxon>
        <taxon>Micrococcales</taxon>
        <taxon>Microbacteriaceae</taxon>
        <taxon>Rathayibacter</taxon>
    </lineage>
</organism>
<dbReference type="Pfam" id="PF02631">
    <property type="entry name" value="RecX_HTH2"/>
    <property type="match status" value="1"/>
</dbReference>
<reference evidence="9 10" key="1">
    <citation type="submission" date="2018-03" db="EMBL/GenBank/DDBJ databases">
        <title>Bacteriophage NCPPB3778 and a type I-E CRISPR drive the evolution of the US Biological Select Agent, Rathayibacter toxicus.</title>
        <authorList>
            <person name="Davis E.W.II."/>
            <person name="Tabima J.F."/>
            <person name="Weisberg A.J."/>
            <person name="Dantas Lopes L."/>
            <person name="Wiseman M.S."/>
            <person name="Wiseman M.S."/>
            <person name="Pupko T."/>
            <person name="Belcher M.S."/>
            <person name="Sechler A.J."/>
            <person name="Tancos M.A."/>
            <person name="Schroeder B.K."/>
            <person name="Murray T.D."/>
            <person name="Luster D.G."/>
            <person name="Schneider W.L."/>
            <person name="Rogers E."/>
            <person name="Andreote F.D."/>
            <person name="Grunwald N.J."/>
            <person name="Putnam M.L."/>
            <person name="Chang J.H."/>
        </authorList>
    </citation>
    <scope>NUCLEOTIDE SEQUENCE [LARGE SCALE GENOMIC DNA]</scope>
    <source>
        <strain evidence="9 10">NCCPB 2253</strain>
    </source>
</reference>
<dbReference type="Proteomes" id="UP000283946">
    <property type="component" value="Chromosome"/>
</dbReference>
<dbReference type="PANTHER" id="PTHR33602">
    <property type="entry name" value="REGULATORY PROTEIN RECX FAMILY PROTEIN"/>
    <property type="match status" value="1"/>
</dbReference>
<dbReference type="HAMAP" id="MF_01114">
    <property type="entry name" value="RecX"/>
    <property type="match status" value="1"/>
</dbReference>
<dbReference type="InterPro" id="IPR053924">
    <property type="entry name" value="RecX_HTH_2nd"/>
</dbReference>
<dbReference type="Pfam" id="PF21981">
    <property type="entry name" value="RecX_HTH3"/>
    <property type="match status" value="1"/>
</dbReference>
<proteinExistence type="inferred from homology"/>
<dbReference type="InterPro" id="IPR053925">
    <property type="entry name" value="RecX_HTH_3rd"/>
</dbReference>
<evidence type="ECO:0000256" key="6">
    <source>
        <dbReference type="SAM" id="MobiDB-lite"/>
    </source>
</evidence>
<comment type="subcellular location">
    <subcellularLocation>
        <location evidence="1 5">Cytoplasm</location>
    </subcellularLocation>
</comment>
<evidence type="ECO:0000256" key="2">
    <source>
        <dbReference type="ARBA" id="ARBA00009695"/>
    </source>
</evidence>
<dbReference type="InterPro" id="IPR003783">
    <property type="entry name" value="Regulatory_RecX"/>
</dbReference>
<evidence type="ECO:0000259" key="8">
    <source>
        <dbReference type="Pfam" id="PF21981"/>
    </source>
</evidence>
<dbReference type="InterPro" id="IPR036388">
    <property type="entry name" value="WH-like_DNA-bd_sf"/>
</dbReference>
<evidence type="ECO:0000256" key="1">
    <source>
        <dbReference type="ARBA" id="ARBA00004496"/>
    </source>
</evidence>
<dbReference type="PANTHER" id="PTHR33602:SF1">
    <property type="entry name" value="REGULATORY PROTEIN RECX FAMILY PROTEIN"/>
    <property type="match status" value="1"/>
</dbReference>
<gene>
    <name evidence="5" type="primary">recX</name>
    <name evidence="9" type="ORF">C7V51_01720</name>
</gene>
<dbReference type="KEGG" id="ria:C7V51_01720"/>
<feature type="domain" description="RecX second three-helical" evidence="7">
    <location>
        <begin position="154"/>
        <end position="195"/>
    </location>
</feature>